<dbReference type="GO" id="GO:0005524">
    <property type="term" value="F:ATP binding"/>
    <property type="evidence" value="ECO:0007669"/>
    <property type="project" value="UniProtKB-KW"/>
</dbReference>
<feature type="compositionally biased region" description="Gly residues" evidence="16">
    <location>
        <begin position="114"/>
        <end position="123"/>
    </location>
</feature>
<keyword evidence="10" id="KW-1133">Transmembrane helix</keyword>
<evidence type="ECO:0000259" key="18">
    <source>
        <dbReference type="Pfam" id="PF12810"/>
    </source>
</evidence>
<evidence type="ECO:0000256" key="4">
    <source>
        <dbReference type="ARBA" id="ARBA00022679"/>
    </source>
</evidence>
<dbReference type="Proteomes" id="UP000502996">
    <property type="component" value="Chromosome"/>
</dbReference>
<organism evidence="19 20">
    <name type="scientific">Nocardioides anomalus</name>
    <dbReference type="NCBI Taxonomy" id="2712223"/>
    <lineage>
        <taxon>Bacteria</taxon>
        <taxon>Bacillati</taxon>
        <taxon>Actinomycetota</taxon>
        <taxon>Actinomycetes</taxon>
        <taxon>Propionibacteriales</taxon>
        <taxon>Nocardioidaceae</taxon>
        <taxon>Nocardioides</taxon>
    </lineage>
</organism>
<evidence type="ECO:0000256" key="2">
    <source>
        <dbReference type="ARBA" id="ARBA00011902"/>
    </source>
</evidence>
<feature type="chain" id="PRO_5026346971" description="receptor protein-tyrosine kinase" evidence="17">
    <location>
        <begin position="30"/>
        <end position="365"/>
    </location>
</feature>
<gene>
    <name evidence="19" type="ORF">G5V58_06215</name>
</gene>
<keyword evidence="12" id="KW-0829">Tyrosine-protein kinase</keyword>
<keyword evidence="13" id="KW-1015">Disulfide bond</keyword>
<keyword evidence="15" id="KW-0325">Glycoprotein</keyword>
<evidence type="ECO:0000256" key="5">
    <source>
        <dbReference type="ARBA" id="ARBA00022692"/>
    </source>
</evidence>
<comment type="subcellular location">
    <subcellularLocation>
        <location evidence="1">Cell membrane</location>
        <topology evidence="1">Single-pass type I membrane protein</topology>
    </subcellularLocation>
</comment>
<evidence type="ECO:0000313" key="20">
    <source>
        <dbReference type="Proteomes" id="UP000502996"/>
    </source>
</evidence>
<dbReference type="AlphaFoldDB" id="A0A6G6WB31"/>
<keyword evidence="6 17" id="KW-0732">Signal</keyword>
<feature type="domain" description="ALK/LTK-like glycine-rich" evidence="18">
    <location>
        <begin position="59"/>
        <end position="250"/>
    </location>
</feature>
<keyword evidence="14" id="KW-0675">Receptor</keyword>
<evidence type="ECO:0000256" key="8">
    <source>
        <dbReference type="ARBA" id="ARBA00022777"/>
    </source>
</evidence>
<evidence type="ECO:0000256" key="14">
    <source>
        <dbReference type="ARBA" id="ARBA00023170"/>
    </source>
</evidence>
<keyword evidence="9" id="KW-0067">ATP-binding</keyword>
<dbReference type="GO" id="GO:0004714">
    <property type="term" value="F:transmembrane receptor protein tyrosine kinase activity"/>
    <property type="evidence" value="ECO:0007669"/>
    <property type="project" value="UniProtKB-EC"/>
</dbReference>
<keyword evidence="4" id="KW-0808">Transferase</keyword>
<dbReference type="EC" id="2.7.10.1" evidence="2"/>
<keyword evidence="3" id="KW-1003">Cell membrane</keyword>
<evidence type="ECO:0000313" key="19">
    <source>
        <dbReference type="EMBL" id="QIG42419.1"/>
    </source>
</evidence>
<evidence type="ECO:0000256" key="16">
    <source>
        <dbReference type="SAM" id="MobiDB-lite"/>
    </source>
</evidence>
<evidence type="ECO:0000256" key="13">
    <source>
        <dbReference type="ARBA" id="ARBA00023157"/>
    </source>
</evidence>
<dbReference type="RefSeq" id="WP_165229903.1">
    <property type="nucleotide sequence ID" value="NZ_CP049257.1"/>
</dbReference>
<accession>A0A6G6WB31</accession>
<feature type="compositionally biased region" description="Gly residues" evidence="16">
    <location>
        <begin position="184"/>
        <end position="217"/>
    </location>
</feature>
<name>A0A6G6WB31_9ACTN</name>
<dbReference type="KEGG" id="nano:G5V58_06215"/>
<keyword evidence="20" id="KW-1185">Reference proteome</keyword>
<evidence type="ECO:0000256" key="7">
    <source>
        <dbReference type="ARBA" id="ARBA00022741"/>
    </source>
</evidence>
<keyword evidence="8" id="KW-0418">Kinase</keyword>
<feature type="signal peptide" evidence="17">
    <location>
        <begin position="1"/>
        <end position="29"/>
    </location>
</feature>
<keyword evidence="7" id="KW-0547">Nucleotide-binding</keyword>
<sequence>MSALRRTAAAAVAALVVAGLTTVDAPARAAEPQTVRFSYTGAEQQWVVPAGVTAVQVVATGAAGGGPGGGLGATAAATVPVTPGAVLYVEVGGAGTSVAGGFNGGGSSSAPSGGQRGAGGGGASDVRTVPRLQGGASLPSRLVVAAGGGGAGGGSAFNGGAGGAGNVDGGGAGASGAPGINGAVPGGGASQVTGGPGGGSGGSGQLGTGGAGGPGGDAGGGGGGGLYGGGGGAGGAPAAGGGGGSSGFAVGASRLLVTGATGPASVSITWTPPTTVPETTLGKAPGRKVTTHQRKAKVKVSFGSPNPGATYECSLDAKPFAPCASPAKLRVKKGRHTFAVRAVLAGVSDPTPATVRFEVRRKKRH</sequence>
<protein>
    <recommendedName>
        <fullName evidence="2">receptor protein-tyrosine kinase</fullName>
        <ecNumber evidence="2">2.7.10.1</ecNumber>
    </recommendedName>
</protein>
<keyword evidence="5" id="KW-0812">Transmembrane</keyword>
<dbReference type="EMBL" id="CP049257">
    <property type="protein sequence ID" value="QIG42419.1"/>
    <property type="molecule type" value="Genomic_DNA"/>
</dbReference>
<evidence type="ECO:0000256" key="1">
    <source>
        <dbReference type="ARBA" id="ARBA00004251"/>
    </source>
</evidence>
<dbReference type="InterPro" id="IPR055163">
    <property type="entry name" value="ALK/LTK-like_GRD"/>
</dbReference>
<proteinExistence type="predicted"/>
<feature type="region of interest" description="Disordered" evidence="16">
    <location>
        <begin position="182"/>
        <end position="217"/>
    </location>
</feature>
<evidence type="ECO:0000256" key="15">
    <source>
        <dbReference type="ARBA" id="ARBA00023180"/>
    </source>
</evidence>
<evidence type="ECO:0000256" key="10">
    <source>
        <dbReference type="ARBA" id="ARBA00022989"/>
    </source>
</evidence>
<evidence type="ECO:0000256" key="11">
    <source>
        <dbReference type="ARBA" id="ARBA00023136"/>
    </source>
</evidence>
<evidence type="ECO:0000256" key="6">
    <source>
        <dbReference type="ARBA" id="ARBA00022729"/>
    </source>
</evidence>
<evidence type="ECO:0000256" key="12">
    <source>
        <dbReference type="ARBA" id="ARBA00023137"/>
    </source>
</evidence>
<dbReference type="GO" id="GO:0005886">
    <property type="term" value="C:plasma membrane"/>
    <property type="evidence" value="ECO:0007669"/>
    <property type="project" value="UniProtKB-SubCell"/>
</dbReference>
<feature type="region of interest" description="Disordered" evidence="16">
    <location>
        <begin position="105"/>
        <end position="135"/>
    </location>
</feature>
<dbReference type="Pfam" id="PF12810">
    <property type="entry name" value="ALK_LTK_GRD"/>
    <property type="match status" value="1"/>
</dbReference>
<evidence type="ECO:0000256" key="3">
    <source>
        <dbReference type="ARBA" id="ARBA00022475"/>
    </source>
</evidence>
<reference evidence="19 20" key="1">
    <citation type="submission" date="2020-02" db="EMBL/GenBank/DDBJ databases">
        <title>Full genome sequence of Nocardioides sp. R-3366.</title>
        <authorList>
            <person name="Im W.-T."/>
        </authorList>
    </citation>
    <scope>NUCLEOTIDE SEQUENCE [LARGE SCALE GENOMIC DNA]</scope>
    <source>
        <strain evidence="19 20">R-3366</strain>
    </source>
</reference>
<evidence type="ECO:0000256" key="9">
    <source>
        <dbReference type="ARBA" id="ARBA00022840"/>
    </source>
</evidence>
<keyword evidence="11" id="KW-0472">Membrane</keyword>
<evidence type="ECO:0000256" key="17">
    <source>
        <dbReference type="SAM" id="SignalP"/>
    </source>
</evidence>